<evidence type="ECO:0000259" key="3">
    <source>
        <dbReference type="PROSITE" id="PS50022"/>
    </source>
</evidence>
<dbReference type="AlphaFoldDB" id="A0A6L9VZ03"/>
<dbReference type="InterPro" id="IPR000421">
    <property type="entry name" value="FA58C"/>
</dbReference>
<dbReference type="SUPFAM" id="SSF56112">
    <property type="entry name" value="Protein kinase-like (PK-like)"/>
    <property type="match status" value="1"/>
</dbReference>
<accession>A0A6L9VZ03</accession>
<dbReference type="InterPro" id="IPR011009">
    <property type="entry name" value="Kinase-like_dom_sf"/>
</dbReference>
<evidence type="ECO:0000313" key="4">
    <source>
        <dbReference type="EMBL" id="NEK84918.1"/>
    </source>
</evidence>
<feature type="region of interest" description="Disordered" evidence="1">
    <location>
        <begin position="229"/>
        <end position="288"/>
    </location>
</feature>
<gene>
    <name evidence="4" type="ORF">GCU60_03950</name>
</gene>
<feature type="domain" description="F5/8 type C" evidence="3">
    <location>
        <begin position="396"/>
        <end position="559"/>
    </location>
</feature>
<dbReference type="PROSITE" id="PS50022">
    <property type="entry name" value="FA58C_3"/>
    <property type="match status" value="1"/>
</dbReference>
<feature type="transmembrane region" description="Helical" evidence="2">
    <location>
        <begin position="355"/>
        <end position="375"/>
    </location>
</feature>
<feature type="compositionally biased region" description="Basic and acidic residues" evidence="1">
    <location>
        <begin position="240"/>
        <end position="265"/>
    </location>
</feature>
<dbReference type="Proteomes" id="UP000479241">
    <property type="component" value="Unassembled WGS sequence"/>
</dbReference>
<sequence length="560" mass="57560">MSMASTTTGLPDRYRPLDQIGPDETTPTGVIQCWRAKDRVLNRDVAIRVHTPAGPAAHAWITRALTAGGLATPALAMVYDASEGSGDPQAPGGAAYVVNEWIDGETLAYRLRSGPMPEREVRLMVRRLAEGVAEAHRVGLAVGGLTLDNVVLRPNGLVGLRAVPAAAGTVDGDILALGELLEACLTGVGPGARDASGPSDLIALARRARSTEPGQRLSSVAAMAALLAERPRTGPQSAGRGRDGDEDGGRRRWSRDRRPEGDAAVRLEPGTLPPVPPVRPVTQGPPVSAAALGANTVAAGSLDRSGLTPPPPAGRPVGTNDDEPFGVLHDDRADDGFDDSYDSDDDEDGARRHRLVVIGLPLLALAVVIALAWWFGASVLSVAGSVDDDQASSPSTSAPAGGTEEEPAGEAGPAAAIAAADVFDPFGDGEPENTGRVPLSYDGDPATAWSTLNYRGSPAFGNLKPGVGVLYDLGDAQQLSGLSLTSPSDGATVEIRTGEAAGTALEDFTVAADGTLGDSTELEFAEPVTARYVLVWITGLVDAGDGFAAELAEVEVRAAG</sequence>
<feature type="compositionally biased region" description="Low complexity" evidence="1">
    <location>
        <begin position="391"/>
        <end position="402"/>
    </location>
</feature>
<feature type="region of interest" description="Disordered" evidence="1">
    <location>
        <begin position="300"/>
        <end position="347"/>
    </location>
</feature>
<dbReference type="SUPFAM" id="SSF49785">
    <property type="entry name" value="Galactose-binding domain-like"/>
    <property type="match status" value="1"/>
</dbReference>
<comment type="caution">
    <text evidence="4">The sequence shown here is derived from an EMBL/GenBank/DDBJ whole genome shotgun (WGS) entry which is preliminary data.</text>
</comment>
<dbReference type="Gene3D" id="3.30.200.20">
    <property type="entry name" value="Phosphorylase Kinase, domain 1"/>
    <property type="match status" value="1"/>
</dbReference>
<evidence type="ECO:0000256" key="1">
    <source>
        <dbReference type="SAM" id="MobiDB-lite"/>
    </source>
</evidence>
<feature type="region of interest" description="Disordered" evidence="1">
    <location>
        <begin position="1"/>
        <end position="26"/>
    </location>
</feature>
<dbReference type="InterPro" id="IPR008979">
    <property type="entry name" value="Galactose-bd-like_sf"/>
</dbReference>
<protein>
    <recommendedName>
        <fullName evidence="3">F5/8 type C domain-containing protein</fullName>
    </recommendedName>
</protein>
<name>A0A6L9VZ03_9ACTN</name>
<organism evidence="4 5">
    <name type="scientific">Blastococcus saxobsidens</name>
    <dbReference type="NCBI Taxonomy" id="138336"/>
    <lineage>
        <taxon>Bacteria</taxon>
        <taxon>Bacillati</taxon>
        <taxon>Actinomycetota</taxon>
        <taxon>Actinomycetes</taxon>
        <taxon>Geodermatophilales</taxon>
        <taxon>Geodermatophilaceae</taxon>
        <taxon>Blastococcus</taxon>
    </lineage>
</organism>
<feature type="compositionally biased region" description="Acidic residues" evidence="1">
    <location>
        <begin position="336"/>
        <end position="347"/>
    </location>
</feature>
<feature type="region of interest" description="Disordered" evidence="1">
    <location>
        <begin position="386"/>
        <end position="412"/>
    </location>
</feature>
<dbReference type="Gene3D" id="1.10.510.10">
    <property type="entry name" value="Transferase(Phosphotransferase) domain 1"/>
    <property type="match status" value="1"/>
</dbReference>
<keyword evidence="2" id="KW-0472">Membrane</keyword>
<reference evidence="4 5" key="1">
    <citation type="submission" date="2019-12" db="EMBL/GenBank/DDBJ databases">
        <title>the WGS of Blastococcus saxobsidens 67B17.</title>
        <authorList>
            <person name="Jiang Z."/>
        </authorList>
    </citation>
    <scope>NUCLEOTIDE SEQUENCE [LARGE SCALE GENOMIC DNA]</scope>
    <source>
        <strain evidence="4 5">67B17</strain>
    </source>
</reference>
<dbReference type="Gene3D" id="2.60.120.260">
    <property type="entry name" value="Galactose-binding domain-like"/>
    <property type="match status" value="1"/>
</dbReference>
<evidence type="ECO:0000256" key="2">
    <source>
        <dbReference type="SAM" id="Phobius"/>
    </source>
</evidence>
<evidence type="ECO:0000313" key="5">
    <source>
        <dbReference type="Proteomes" id="UP000479241"/>
    </source>
</evidence>
<proteinExistence type="predicted"/>
<dbReference type="EMBL" id="JAAGWG010000004">
    <property type="protein sequence ID" value="NEK84918.1"/>
    <property type="molecule type" value="Genomic_DNA"/>
</dbReference>
<keyword evidence="2" id="KW-1133">Transmembrane helix</keyword>
<keyword evidence="2" id="KW-0812">Transmembrane</keyword>